<dbReference type="InterPro" id="IPR015273">
    <property type="entry name" value="Cys-tRNA-synt_Ia_DALR"/>
</dbReference>
<dbReference type="SMART" id="SM00840">
    <property type="entry name" value="DALR_2"/>
    <property type="match status" value="1"/>
</dbReference>
<feature type="binding site" evidence="10">
    <location>
        <position position="30"/>
    </location>
    <ligand>
        <name>Zn(2+)</name>
        <dbReference type="ChEBI" id="CHEBI:29105"/>
    </ligand>
</feature>
<feature type="short sequence motif" description="'HIGH' region" evidence="10">
    <location>
        <begin position="32"/>
        <end position="42"/>
    </location>
</feature>
<feature type="binding site" evidence="10">
    <location>
        <position position="239"/>
    </location>
    <ligand>
        <name>Zn(2+)</name>
        <dbReference type="ChEBI" id="CHEBI:29105"/>
    </ligand>
</feature>
<keyword evidence="4 10" id="KW-0479">Metal-binding</keyword>
<reference evidence="12" key="1">
    <citation type="submission" date="2020-09" db="EMBL/GenBank/DDBJ databases">
        <title>Desulfogranum mesoprofundum gen. nov., sp. nov., a novel mesophilic, sulfate-reducing chemolithoautotroph isolated from a deep-sea hydrothermal vent chimney in the Suiyo Seamount.</title>
        <authorList>
            <person name="Hashimoto Y."/>
            <person name="Nakagawa S."/>
        </authorList>
    </citation>
    <scope>NUCLEOTIDE SEQUENCE</scope>
    <source>
        <strain evidence="12">KT2</strain>
    </source>
</reference>
<dbReference type="KEGG" id="dbk:DGMP_17230"/>
<dbReference type="GO" id="GO:0006423">
    <property type="term" value="P:cysteinyl-tRNA aminoacylation"/>
    <property type="evidence" value="ECO:0007669"/>
    <property type="project" value="UniProtKB-UniRule"/>
</dbReference>
<proteinExistence type="inferred from homology"/>
<dbReference type="RefSeq" id="WP_228857099.1">
    <property type="nucleotide sequence ID" value="NZ_AP024086.1"/>
</dbReference>
<dbReference type="GO" id="GO:0008270">
    <property type="term" value="F:zinc ion binding"/>
    <property type="evidence" value="ECO:0007669"/>
    <property type="project" value="UniProtKB-UniRule"/>
</dbReference>
<comment type="similarity">
    <text evidence="1 10">Belongs to the class-I aminoacyl-tRNA synthetase family.</text>
</comment>
<evidence type="ECO:0000256" key="6">
    <source>
        <dbReference type="ARBA" id="ARBA00022833"/>
    </source>
</evidence>
<accession>A0A8D5FHY7</accession>
<evidence type="ECO:0000256" key="10">
    <source>
        <dbReference type="HAMAP-Rule" id="MF_00041"/>
    </source>
</evidence>
<feature type="binding site" evidence="10">
    <location>
        <position position="235"/>
    </location>
    <ligand>
        <name>Zn(2+)</name>
        <dbReference type="ChEBI" id="CHEBI:29105"/>
    </ligand>
</feature>
<comment type="subunit">
    <text evidence="10">Monomer.</text>
</comment>
<keyword evidence="2 10" id="KW-0963">Cytoplasm</keyword>
<name>A0A8D5FHY7_9BACT</name>
<dbReference type="Proteomes" id="UP000826725">
    <property type="component" value="Chromosome"/>
</dbReference>
<dbReference type="CDD" id="cd00672">
    <property type="entry name" value="CysRS_core"/>
    <property type="match status" value="1"/>
</dbReference>
<dbReference type="GO" id="GO:0005524">
    <property type="term" value="F:ATP binding"/>
    <property type="evidence" value="ECO:0007669"/>
    <property type="project" value="UniProtKB-UniRule"/>
</dbReference>
<dbReference type="Pfam" id="PF23493">
    <property type="entry name" value="CysS_C"/>
    <property type="match status" value="1"/>
</dbReference>
<keyword evidence="5 10" id="KW-0547">Nucleotide-binding</keyword>
<evidence type="ECO:0000256" key="1">
    <source>
        <dbReference type="ARBA" id="ARBA00005594"/>
    </source>
</evidence>
<protein>
    <recommendedName>
        <fullName evidence="10">Cysteine--tRNA ligase</fullName>
        <ecNumber evidence="10">6.1.1.16</ecNumber>
    </recommendedName>
    <alternativeName>
        <fullName evidence="10">Cysteinyl-tRNA synthetase</fullName>
        <shortName evidence="10">CysRS</shortName>
    </alternativeName>
</protein>
<keyword evidence="7 10" id="KW-0067">ATP-binding</keyword>
<evidence type="ECO:0000313" key="13">
    <source>
        <dbReference type="Proteomes" id="UP000826725"/>
    </source>
</evidence>
<comment type="cofactor">
    <cofactor evidence="10">
        <name>Zn(2+)</name>
        <dbReference type="ChEBI" id="CHEBI:29105"/>
    </cofactor>
    <text evidence="10">Binds 1 zinc ion per subunit.</text>
</comment>
<evidence type="ECO:0000256" key="2">
    <source>
        <dbReference type="ARBA" id="ARBA00022490"/>
    </source>
</evidence>
<sequence>MENIRIYNTLSGKKEILTPLEPGHVKLYVCGITSYDYCHIGHARSALAFDMIVNYLRYRGYKVTYVRNFTDIDDKIITRAAEQNCSASELANRFIIEFYRDMDALGIDRPDVEPKATDHIEEMIELIEELVDKNMAYQSGNDVYYVVESFPEYGKLSRRNLDDMQAGARINVNEQKRHPMDFVLWKGSKPGEPTWDSPWGPGRPGWHIECSAMSRKYLGATFDIHGGGKDLIFPHHENEIAQSEGANDQPFVTTWIHHGFVTIRDEKMSKSLGNFLTIRDILDNYHPEVLRFFIFSTHYRNPLDFSETAMRDATGGLERLYKCIAAIENLKPTGDDKQQDRMVLPEKDREKILSLEKRFQESMDNDFNTARAQGIFFETAKILNRSVKLIAENPSTKDTILLKDCAVTLKKLANIMGLLRENATEYLSARKAMQIAGLDLDEEEINRLIEERNKCRAEKNWARSDEIRDELLSKNIVLKDDAAGTTWSVK</sequence>
<dbReference type="FunFam" id="3.40.50.620:FF:000009">
    <property type="entry name" value="Cysteine--tRNA ligase"/>
    <property type="match status" value="1"/>
</dbReference>
<evidence type="ECO:0000256" key="4">
    <source>
        <dbReference type="ARBA" id="ARBA00022723"/>
    </source>
</evidence>
<dbReference type="Pfam" id="PF01406">
    <property type="entry name" value="tRNA-synt_1e"/>
    <property type="match status" value="1"/>
</dbReference>
<dbReference type="InterPro" id="IPR056411">
    <property type="entry name" value="CysS_C"/>
</dbReference>
<dbReference type="PANTHER" id="PTHR10890">
    <property type="entry name" value="CYSTEINYL-TRNA SYNTHETASE"/>
    <property type="match status" value="1"/>
</dbReference>
<evidence type="ECO:0000259" key="11">
    <source>
        <dbReference type="SMART" id="SM00840"/>
    </source>
</evidence>
<comment type="subcellular location">
    <subcellularLocation>
        <location evidence="10">Cytoplasm</location>
    </subcellularLocation>
</comment>
<evidence type="ECO:0000256" key="3">
    <source>
        <dbReference type="ARBA" id="ARBA00022598"/>
    </source>
</evidence>
<dbReference type="InterPro" id="IPR015803">
    <property type="entry name" value="Cys-tRNA-ligase"/>
</dbReference>
<dbReference type="GO" id="GO:0005829">
    <property type="term" value="C:cytosol"/>
    <property type="evidence" value="ECO:0007669"/>
    <property type="project" value="TreeGrafter"/>
</dbReference>
<comment type="catalytic activity">
    <reaction evidence="10">
        <text>tRNA(Cys) + L-cysteine + ATP = L-cysteinyl-tRNA(Cys) + AMP + diphosphate</text>
        <dbReference type="Rhea" id="RHEA:17773"/>
        <dbReference type="Rhea" id="RHEA-COMP:9661"/>
        <dbReference type="Rhea" id="RHEA-COMP:9679"/>
        <dbReference type="ChEBI" id="CHEBI:30616"/>
        <dbReference type="ChEBI" id="CHEBI:33019"/>
        <dbReference type="ChEBI" id="CHEBI:35235"/>
        <dbReference type="ChEBI" id="CHEBI:78442"/>
        <dbReference type="ChEBI" id="CHEBI:78517"/>
        <dbReference type="ChEBI" id="CHEBI:456215"/>
        <dbReference type="EC" id="6.1.1.16"/>
    </reaction>
</comment>
<evidence type="ECO:0000256" key="7">
    <source>
        <dbReference type="ARBA" id="ARBA00022840"/>
    </source>
</evidence>
<keyword evidence="6 10" id="KW-0862">Zinc</keyword>
<dbReference type="PANTHER" id="PTHR10890:SF3">
    <property type="entry name" value="CYSTEINE--TRNA LIGASE, CYTOPLASMIC"/>
    <property type="match status" value="1"/>
</dbReference>
<organism evidence="12 13">
    <name type="scientific">Desulfomarina profundi</name>
    <dbReference type="NCBI Taxonomy" id="2772557"/>
    <lineage>
        <taxon>Bacteria</taxon>
        <taxon>Pseudomonadati</taxon>
        <taxon>Thermodesulfobacteriota</taxon>
        <taxon>Desulfobulbia</taxon>
        <taxon>Desulfobulbales</taxon>
        <taxon>Desulfobulbaceae</taxon>
        <taxon>Desulfomarina</taxon>
    </lineage>
</organism>
<feature type="binding site" evidence="10">
    <location>
        <position position="270"/>
    </location>
    <ligand>
        <name>ATP</name>
        <dbReference type="ChEBI" id="CHEBI:30616"/>
    </ligand>
</feature>
<dbReference type="AlphaFoldDB" id="A0A8D5FHY7"/>
<evidence type="ECO:0000313" key="12">
    <source>
        <dbReference type="EMBL" id="BCL61030.1"/>
    </source>
</evidence>
<dbReference type="EMBL" id="AP024086">
    <property type="protein sequence ID" value="BCL61030.1"/>
    <property type="molecule type" value="Genomic_DNA"/>
</dbReference>
<evidence type="ECO:0000256" key="9">
    <source>
        <dbReference type="ARBA" id="ARBA00023146"/>
    </source>
</evidence>
<feature type="binding site" evidence="10">
    <location>
        <position position="210"/>
    </location>
    <ligand>
        <name>Zn(2+)</name>
        <dbReference type="ChEBI" id="CHEBI:29105"/>
    </ligand>
</feature>
<evidence type="ECO:0000256" key="5">
    <source>
        <dbReference type="ARBA" id="ARBA00022741"/>
    </source>
</evidence>
<dbReference type="GO" id="GO:0004817">
    <property type="term" value="F:cysteine-tRNA ligase activity"/>
    <property type="evidence" value="ECO:0007669"/>
    <property type="project" value="UniProtKB-UniRule"/>
</dbReference>
<dbReference type="InterPro" id="IPR032678">
    <property type="entry name" value="tRNA-synt_1_cat_dom"/>
</dbReference>
<feature type="domain" description="Cysteinyl-tRNA synthetase class Ia DALR" evidence="11">
    <location>
        <begin position="358"/>
        <end position="427"/>
    </location>
</feature>
<feature type="short sequence motif" description="'KMSKS' region" evidence="10">
    <location>
        <begin position="267"/>
        <end position="271"/>
    </location>
</feature>
<gene>
    <name evidence="10 12" type="primary">cysS</name>
    <name evidence="12" type="ORF">DGMP_17230</name>
</gene>
<keyword evidence="3 10" id="KW-0436">Ligase</keyword>
<dbReference type="InterPro" id="IPR024909">
    <property type="entry name" value="Cys-tRNA/MSH_ligase"/>
</dbReference>
<dbReference type="NCBIfam" id="TIGR00435">
    <property type="entry name" value="cysS"/>
    <property type="match status" value="1"/>
</dbReference>
<keyword evidence="8 10" id="KW-0648">Protein biosynthesis</keyword>
<dbReference type="EC" id="6.1.1.16" evidence="10"/>
<dbReference type="HAMAP" id="MF_00041">
    <property type="entry name" value="Cys_tRNA_synth"/>
    <property type="match status" value="1"/>
</dbReference>
<keyword evidence="9 10" id="KW-0030">Aminoacyl-tRNA synthetase</keyword>
<keyword evidence="13" id="KW-1185">Reference proteome</keyword>
<evidence type="ECO:0000256" key="8">
    <source>
        <dbReference type="ARBA" id="ARBA00022917"/>
    </source>
</evidence>
<dbReference type="Pfam" id="PF09190">
    <property type="entry name" value="DALR_2"/>
    <property type="match status" value="1"/>
</dbReference>